<sequence length="552" mass="61680">MNQLDMVARAERVSRSEDWPRAAREWQAVVGLNPVNGVYWDRLAQALFSTGDHAGALVAYQRAEALGVWPVRGPERLPLASIFPGEIWYRIACCHARLGDTERALAALATALRRQLRDLDRLATDPDLAALRDDPRLRDLLGGGDHSELSRVDGWRGDLRVLRREIERRTPFRDVVDAALDAAVDDLDRAIPDLSDARIVVGMWRLLRRLGDGHARIDTRQAFAEWSRCLPVWFFQFDEGLFIPQAEPRHENLLGARVLAVDGRPVPEVIEALDPLLTRDNEYGPVANAPVWMRQPVFLHAVGVARDPGEVTLTLRMTDGGVDDVTLAAEPTAEPHPWPRRSPTSLRLTDGPAYLRDVDDRYWFEYLPTENLVYFQFNAILDKPGEPLATFYERLFAAVDEHAAPLVVDLRWNGGGNTLLAEPLVHHVIRRDRVNRRGGLFVITGRNTFSAAQNTATLLDRHTQAVFVGEPTGSSPNFVGETVPFRLPYSGVEVNVSDLYWQTSWPIDRRAALAPDIYAPPTFAAYRAGRDPAMDAIVAHLSSTSGNFPEVA</sequence>
<proteinExistence type="predicted"/>
<evidence type="ECO:0000313" key="2">
    <source>
        <dbReference type="Proteomes" id="UP001144280"/>
    </source>
</evidence>
<dbReference type="NCBIfam" id="NF047558">
    <property type="entry name" value="TPR_END_plus"/>
    <property type="match status" value="1"/>
</dbReference>
<dbReference type="InterPro" id="IPR029045">
    <property type="entry name" value="ClpP/crotonase-like_dom_sf"/>
</dbReference>
<dbReference type="InterPro" id="IPR019734">
    <property type="entry name" value="TPR_rpt"/>
</dbReference>
<evidence type="ECO:0008006" key="3">
    <source>
        <dbReference type="Google" id="ProtNLM"/>
    </source>
</evidence>
<gene>
    <name evidence="1" type="ORF">Pa4123_75930</name>
</gene>
<dbReference type="SUPFAM" id="SSF52096">
    <property type="entry name" value="ClpP/crotonase"/>
    <property type="match status" value="1"/>
</dbReference>
<keyword evidence="2" id="KW-1185">Reference proteome</keyword>
<dbReference type="Gene3D" id="3.90.226.10">
    <property type="entry name" value="2-enoyl-CoA Hydratase, Chain A, domain 1"/>
    <property type="match status" value="1"/>
</dbReference>
<dbReference type="InterPro" id="IPR011990">
    <property type="entry name" value="TPR-like_helical_dom_sf"/>
</dbReference>
<dbReference type="Proteomes" id="UP001144280">
    <property type="component" value="Unassembled WGS sequence"/>
</dbReference>
<dbReference type="Pfam" id="PF13181">
    <property type="entry name" value="TPR_8"/>
    <property type="match status" value="1"/>
</dbReference>
<accession>A0ABQ5R8P1</accession>
<protein>
    <recommendedName>
        <fullName evidence="3">Tail specific protease domain-containing protein</fullName>
    </recommendedName>
</protein>
<dbReference type="Gene3D" id="1.25.40.10">
    <property type="entry name" value="Tetratricopeptide repeat domain"/>
    <property type="match status" value="1"/>
</dbReference>
<comment type="caution">
    <text evidence="1">The sequence shown here is derived from an EMBL/GenBank/DDBJ whole genome shotgun (WGS) entry which is preliminary data.</text>
</comment>
<organism evidence="1 2">
    <name type="scientific">Phytohabitans aurantiacus</name>
    <dbReference type="NCBI Taxonomy" id="3016789"/>
    <lineage>
        <taxon>Bacteria</taxon>
        <taxon>Bacillati</taxon>
        <taxon>Actinomycetota</taxon>
        <taxon>Actinomycetes</taxon>
        <taxon>Micromonosporales</taxon>
        <taxon>Micromonosporaceae</taxon>
    </lineage>
</organism>
<evidence type="ECO:0000313" key="1">
    <source>
        <dbReference type="EMBL" id="GLI02315.1"/>
    </source>
</evidence>
<dbReference type="SUPFAM" id="SSF48452">
    <property type="entry name" value="TPR-like"/>
    <property type="match status" value="1"/>
</dbReference>
<dbReference type="EMBL" id="BSDI01000058">
    <property type="protein sequence ID" value="GLI02315.1"/>
    <property type="molecule type" value="Genomic_DNA"/>
</dbReference>
<dbReference type="RefSeq" id="WP_281903807.1">
    <property type="nucleotide sequence ID" value="NZ_BSDI01000058.1"/>
</dbReference>
<name>A0ABQ5R8P1_9ACTN</name>
<reference evidence="1" key="1">
    <citation type="submission" date="2022-12" db="EMBL/GenBank/DDBJ databases">
        <title>New Phytohabitans aurantiacus sp. RD004123 nov., an actinomycete isolated from soil.</title>
        <authorList>
            <person name="Triningsih D.W."/>
            <person name="Harunari E."/>
            <person name="Igarashi Y."/>
        </authorList>
    </citation>
    <scope>NUCLEOTIDE SEQUENCE</scope>
    <source>
        <strain evidence="1">RD004123</strain>
    </source>
</reference>